<gene>
    <name evidence="3" type="ORF">Q9L58_008755</name>
</gene>
<dbReference type="Pfam" id="PF26118">
    <property type="entry name" value="DUF8035"/>
    <property type="match status" value="1"/>
</dbReference>
<comment type="caution">
    <text evidence="3">The sequence shown here is derived from an EMBL/GenBank/DDBJ whole genome shotgun (WGS) entry which is preliminary data.</text>
</comment>
<evidence type="ECO:0000256" key="1">
    <source>
        <dbReference type="SAM" id="MobiDB-lite"/>
    </source>
</evidence>
<dbReference type="InterPro" id="IPR058348">
    <property type="entry name" value="DUF8035"/>
</dbReference>
<feature type="compositionally biased region" description="Low complexity" evidence="1">
    <location>
        <begin position="210"/>
        <end position="234"/>
    </location>
</feature>
<feature type="region of interest" description="Disordered" evidence="1">
    <location>
        <begin position="1"/>
        <end position="41"/>
    </location>
</feature>
<feature type="region of interest" description="Disordered" evidence="1">
    <location>
        <begin position="56"/>
        <end position="79"/>
    </location>
</feature>
<feature type="region of interest" description="Disordered" evidence="1">
    <location>
        <begin position="196"/>
        <end position="269"/>
    </location>
</feature>
<evidence type="ECO:0000259" key="2">
    <source>
        <dbReference type="Pfam" id="PF26118"/>
    </source>
</evidence>
<organism evidence="3 4">
    <name type="scientific">Discina gigas</name>
    <dbReference type="NCBI Taxonomy" id="1032678"/>
    <lineage>
        <taxon>Eukaryota</taxon>
        <taxon>Fungi</taxon>
        <taxon>Dikarya</taxon>
        <taxon>Ascomycota</taxon>
        <taxon>Pezizomycotina</taxon>
        <taxon>Pezizomycetes</taxon>
        <taxon>Pezizales</taxon>
        <taxon>Discinaceae</taxon>
        <taxon>Discina</taxon>
    </lineage>
</organism>
<feature type="compositionally biased region" description="Basic and acidic residues" evidence="1">
    <location>
        <begin position="67"/>
        <end position="79"/>
    </location>
</feature>
<dbReference type="EMBL" id="JBBBZM010000173">
    <property type="protein sequence ID" value="KAL0632361.1"/>
    <property type="molecule type" value="Genomic_DNA"/>
</dbReference>
<evidence type="ECO:0000313" key="4">
    <source>
        <dbReference type="Proteomes" id="UP001447188"/>
    </source>
</evidence>
<reference evidence="3 4" key="1">
    <citation type="submission" date="2024-02" db="EMBL/GenBank/DDBJ databases">
        <title>Discinaceae phylogenomics.</title>
        <authorList>
            <person name="Dirks A.C."/>
            <person name="James T.Y."/>
        </authorList>
    </citation>
    <scope>NUCLEOTIDE SEQUENCE [LARGE SCALE GENOMIC DNA]</scope>
    <source>
        <strain evidence="3 4">ACD0624</strain>
    </source>
</reference>
<feature type="region of interest" description="Disordered" evidence="1">
    <location>
        <begin position="285"/>
        <end position="352"/>
    </location>
</feature>
<keyword evidence="4" id="KW-1185">Reference proteome</keyword>
<dbReference type="Proteomes" id="UP001447188">
    <property type="component" value="Unassembled WGS sequence"/>
</dbReference>
<evidence type="ECO:0000313" key="3">
    <source>
        <dbReference type="EMBL" id="KAL0632361.1"/>
    </source>
</evidence>
<protein>
    <recommendedName>
        <fullName evidence="2">DUF8035 domain-containing protein</fullName>
    </recommendedName>
</protein>
<proteinExistence type="predicted"/>
<sequence>MHLDADHEHTHSRRLSVHSERSSARPLVIDHSARLADSAPRSAPIRENRLYHGHSNNMVITPASSGDRYRSLSTGHDRSRTSYTRYHHNIEHLDDESGDFGVGRRGRTRFPRRLVNKEAVEELGLPWSEEHDGAIVVLRALNQTEIGQLVDLTAEIRRRGDGPRKSVSFVGEAVIRLPRAPSPPPLGDRVIYHYSDERPSTPLTPEKVSHLNSNSQSHNSSFSHITTTTTTTTTEEPIFVPIHITPPGGTKSKTTYTTGSFPLPQDSLGRAEEKAIKAEEKAYKLEARADKTGSRRDEQEAQKARTKAEEKKRRFEEKEWKERSKRDDHDVRRRDERESVRVLKTYSAERVR</sequence>
<feature type="compositionally biased region" description="Low complexity" evidence="1">
    <location>
        <begin position="245"/>
        <end position="260"/>
    </location>
</feature>
<accession>A0ABR3G8U6</accession>
<feature type="domain" description="DUF8035" evidence="2">
    <location>
        <begin position="104"/>
        <end position="159"/>
    </location>
</feature>
<name>A0ABR3G8U6_9PEZI</name>